<sequence length="135" mass="15452">MSRGDNRCTSVKKSDACALRIALRERVEQKQRAQRAQQRDRLLDDSRSDENYFELQCVGNNFGLNTNDPHVMDSLWALEEEIRAEALYQSWYDAAHSTAGANNTSGRDEEGRSEAPPEEVDWEEYYYSLNANSPA</sequence>
<proteinExistence type="predicted"/>
<feature type="compositionally biased region" description="Basic and acidic residues" evidence="1">
    <location>
        <begin position="106"/>
        <end position="115"/>
    </location>
</feature>
<accession>A0A0S4JAC8</accession>
<protein>
    <submittedName>
        <fullName evidence="2">Uncharacterized protein</fullName>
    </submittedName>
</protein>
<dbReference type="EMBL" id="CYKH01001237">
    <property type="protein sequence ID" value="CUG86096.1"/>
    <property type="molecule type" value="Genomic_DNA"/>
</dbReference>
<feature type="region of interest" description="Disordered" evidence="1">
    <location>
        <begin position="98"/>
        <end position="135"/>
    </location>
</feature>
<organism evidence="2 3">
    <name type="scientific">Bodo saltans</name>
    <name type="common">Flagellated protozoan</name>
    <dbReference type="NCBI Taxonomy" id="75058"/>
    <lineage>
        <taxon>Eukaryota</taxon>
        <taxon>Discoba</taxon>
        <taxon>Euglenozoa</taxon>
        <taxon>Kinetoplastea</taxon>
        <taxon>Metakinetoplastina</taxon>
        <taxon>Eubodonida</taxon>
        <taxon>Bodonidae</taxon>
        <taxon>Bodo</taxon>
    </lineage>
</organism>
<evidence type="ECO:0000313" key="3">
    <source>
        <dbReference type="Proteomes" id="UP000051952"/>
    </source>
</evidence>
<evidence type="ECO:0000256" key="1">
    <source>
        <dbReference type="SAM" id="MobiDB-lite"/>
    </source>
</evidence>
<gene>
    <name evidence="2" type="ORF">BSAL_06570</name>
</gene>
<evidence type="ECO:0000313" key="2">
    <source>
        <dbReference type="EMBL" id="CUG86096.1"/>
    </source>
</evidence>
<dbReference type="Proteomes" id="UP000051952">
    <property type="component" value="Unassembled WGS sequence"/>
</dbReference>
<name>A0A0S4JAC8_BODSA</name>
<keyword evidence="3" id="KW-1185">Reference proteome</keyword>
<dbReference type="AlphaFoldDB" id="A0A0S4JAC8"/>
<dbReference type="VEuPathDB" id="TriTrypDB:BSAL_06570"/>
<reference evidence="3" key="1">
    <citation type="submission" date="2015-09" db="EMBL/GenBank/DDBJ databases">
        <authorList>
            <consortium name="Pathogen Informatics"/>
        </authorList>
    </citation>
    <scope>NUCLEOTIDE SEQUENCE [LARGE SCALE GENOMIC DNA]</scope>
    <source>
        <strain evidence="3">Lake Konstanz</strain>
    </source>
</reference>